<dbReference type="GO" id="GO:0009734">
    <property type="term" value="P:auxin-activated signaling pathway"/>
    <property type="evidence" value="ECO:0007669"/>
    <property type="project" value="UniProtKB-KW"/>
</dbReference>
<keyword evidence="7 8" id="KW-0927">Auxin signaling pathway</keyword>
<evidence type="ECO:0000256" key="5">
    <source>
        <dbReference type="ARBA" id="ARBA00023163"/>
    </source>
</evidence>
<dbReference type="CDD" id="cd10017">
    <property type="entry name" value="B3_DNA"/>
    <property type="match status" value="1"/>
</dbReference>
<name>A0A835N6N7_9ROSI</name>
<dbReference type="PANTHER" id="PTHR31384:SF94">
    <property type="entry name" value="AUXIN RESPONSE FACTOR 17"/>
    <property type="match status" value="1"/>
</dbReference>
<dbReference type="GO" id="GO:0003677">
    <property type="term" value="F:DNA binding"/>
    <property type="evidence" value="ECO:0007669"/>
    <property type="project" value="UniProtKB-KW"/>
</dbReference>
<feature type="compositionally biased region" description="Polar residues" evidence="9">
    <location>
        <begin position="606"/>
        <end position="621"/>
    </location>
</feature>
<feature type="domain" description="TF-B3" evidence="10">
    <location>
        <begin position="127"/>
        <end position="229"/>
    </location>
</feature>
<evidence type="ECO:0000313" key="12">
    <source>
        <dbReference type="Proteomes" id="UP000657918"/>
    </source>
</evidence>
<sequence>MPPPPQLTEPSRVDPRIWRACAGSSVQVPAFNSRVYYFPQGHFEQSSSSTAPHPPFISNFALSKPSIPCQISAVDFLADPVTDEVFTRFLLVPLDNPSSNLPPSPLESCRSEDVNDVDDDVSKILAFSKILTPSDANNGGGFSVPRFCADSIFPPLNYQAEPPVQTLSVADVHGVNWDFRHIYRGTPRRHLLTTGWSKFVNSKKLIAGDSVVFMRNLKGEMFIGVRRTVRFNNSARWREQISDSGGEGKVKVEEGFSSSWRGRLSQEAVLEAVERAAKGLPFEVVYYPRAGWYSDFVVRAEVVEAALCVFWTAGMRVKMTMETEDSSRMTWFQGTVSATGLPDCGAWRGSPWRMLQFLFFEVYMQAVSYDFGARMELCDLGFLRGTFLGLLVCCMSHLPFPRGYFDQPNVKKASSGRCYNGFGIQSRILLEQDSIVPAKGILADAVLTLVSYPFCFSFSGFIGLVLHNLCNWILKITWDEPDVLQNAKRVSPWQVEFVATTLPLQDASPPMKKLRYPNDSGFLTNGELFFPMSDLTNSRTGHMNVSMLNYRTFPAGMQGARQDPFSTFSLSNFISENASRVFGDKVSGNNLVPQMKRMPSEMNISSVRSGDLSPDNQSSAHSFGKDFTGNRSCNPQKVGISSIQLFGKIIHMNQPVENGFDTVGFMDNSSKDCNETEGVNALELSLTSSYTELLNRIDVQCQSASAVGACSA</sequence>
<feature type="region of interest" description="Disordered" evidence="9">
    <location>
        <begin position="606"/>
        <end position="628"/>
    </location>
</feature>
<comment type="similarity">
    <text evidence="2 8">Belongs to the ARF family.</text>
</comment>
<evidence type="ECO:0000256" key="4">
    <source>
        <dbReference type="ARBA" id="ARBA00023125"/>
    </source>
</evidence>
<dbReference type="InterPro" id="IPR003340">
    <property type="entry name" value="B3_DNA-bd"/>
</dbReference>
<dbReference type="Pfam" id="PF02362">
    <property type="entry name" value="B3"/>
    <property type="match status" value="1"/>
</dbReference>
<dbReference type="SMART" id="SM01019">
    <property type="entry name" value="B3"/>
    <property type="match status" value="1"/>
</dbReference>
<evidence type="ECO:0000256" key="8">
    <source>
        <dbReference type="RuleBase" id="RU004561"/>
    </source>
</evidence>
<dbReference type="InterPro" id="IPR044835">
    <property type="entry name" value="ARF_plant"/>
</dbReference>
<evidence type="ECO:0000256" key="1">
    <source>
        <dbReference type="ARBA" id="ARBA00004123"/>
    </source>
</evidence>
<keyword evidence="6 8" id="KW-0539">Nucleus</keyword>
<organism evidence="11 12">
    <name type="scientific">Salix dunnii</name>
    <dbReference type="NCBI Taxonomy" id="1413687"/>
    <lineage>
        <taxon>Eukaryota</taxon>
        <taxon>Viridiplantae</taxon>
        <taxon>Streptophyta</taxon>
        <taxon>Embryophyta</taxon>
        <taxon>Tracheophyta</taxon>
        <taxon>Spermatophyta</taxon>
        <taxon>Magnoliopsida</taxon>
        <taxon>eudicotyledons</taxon>
        <taxon>Gunneridae</taxon>
        <taxon>Pentapetalae</taxon>
        <taxon>rosids</taxon>
        <taxon>fabids</taxon>
        <taxon>Malpighiales</taxon>
        <taxon>Salicaceae</taxon>
        <taxon>Saliceae</taxon>
        <taxon>Salix</taxon>
    </lineage>
</organism>
<dbReference type="PANTHER" id="PTHR31384">
    <property type="entry name" value="AUXIN RESPONSE FACTOR 4-RELATED"/>
    <property type="match status" value="1"/>
</dbReference>
<dbReference type="FunFam" id="2.40.330.10:FF:000001">
    <property type="entry name" value="Auxin response factor"/>
    <property type="match status" value="1"/>
</dbReference>
<keyword evidence="3 8" id="KW-0805">Transcription regulation</keyword>
<evidence type="ECO:0000256" key="6">
    <source>
        <dbReference type="ARBA" id="ARBA00023242"/>
    </source>
</evidence>
<dbReference type="SUPFAM" id="SSF101936">
    <property type="entry name" value="DNA-binding pseudobarrel domain"/>
    <property type="match status" value="1"/>
</dbReference>
<dbReference type="Pfam" id="PF06507">
    <property type="entry name" value="ARF_AD"/>
    <property type="match status" value="1"/>
</dbReference>
<evidence type="ECO:0000259" key="10">
    <source>
        <dbReference type="PROSITE" id="PS50863"/>
    </source>
</evidence>
<evidence type="ECO:0000256" key="7">
    <source>
        <dbReference type="ARBA" id="ARBA00023294"/>
    </source>
</evidence>
<dbReference type="InterPro" id="IPR015300">
    <property type="entry name" value="DNA-bd_pseudobarrel_sf"/>
</dbReference>
<keyword evidence="4 8" id="KW-0238">DNA-binding</keyword>
<evidence type="ECO:0000256" key="2">
    <source>
        <dbReference type="ARBA" id="ARBA00007853"/>
    </source>
</evidence>
<accession>A0A835N6N7</accession>
<keyword evidence="5 8" id="KW-0804">Transcription</keyword>
<evidence type="ECO:0000313" key="11">
    <source>
        <dbReference type="EMBL" id="KAF9687263.1"/>
    </source>
</evidence>
<dbReference type="GO" id="GO:0005634">
    <property type="term" value="C:nucleus"/>
    <property type="evidence" value="ECO:0007669"/>
    <property type="project" value="UniProtKB-SubCell"/>
</dbReference>
<dbReference type="AlphaFoldDB" id="A0A835N6N7"/>
<evidence type="ECO:0000256" key="9">
    <source>
        <dbReference type="SAM" id="MobiDB-lite"/>
    </source>
</evidence>
<dbReference type="InterPro" id="IPR010525">
    <property type="entry name" value="ARF_dom"/>
</dbReference>
<comment type="function">
    <text evidence="8">Auxin response factors (ARFs) are transcriptional factors that bind specifically to the DNA sequence 5'-TGTCTC-3' found in the auxin-responsive promoter elements (AuxREs).</text>
</comment>
<dbReference type="Gene3D" id="2.40.330.10">
    <property type="entry name" value="DNA-binding pseudobarrel domain"/>
    <property type="match status" value="1"/>
</dbReference>
<comment type="subcellular location">
    <subcellularLocation>
        <location evidence="1 8">Nucleus</location>
    </subcellularLocation>
</comment>
<dbReference type="GO" id="GO:0006355">
    <property type="term" value="P:regulation of DNA-templated transcription"/>
    <property type="evidence" value="ECO:0007669"/>
    <property type="project" value="InterPro"/>
</dbReference>
<evidence type="ECO:0000256" key="3">
    <source>
        <dbReference type="ARBA" id="ARBA00023015"/>
    </source>
</evidence>
<comment type="subunit">
    <text evidence="8">Homodimers and heterodimers.</text>
</comment>
<reference evidence="11 12" key="1">
    <citation type="submission" date="2020-10" db="EMBL/GenBank/DDBJ databases">
        <title>Plant Genome Project.</title>
        <authorList>
            <person name="Zhang R.-G."/>
        </authorList>
    </citation>
    <scope>NUCLEOTIDE SEQUENCE [LARGE SCALE GENOMIC DNA]</scope>
    <source>
        <strain evidence="11">FAFU-HL-1</strain>
        <tissue evidence="11">Leaf</tissue>
    </source>
</reference>
<protein>
    <recommendedName>
        <fullName evidence="8">Auxin response factor</fullName>
    </recommendedName>
</protein>
<keyword evidence="12" id="KW-1185">Reference proteome</keyword>
<comment type="caution">
    <text evidence="11">The sequence shown here is derived from an EMBL/GenBank/DDBJ whole genome shotgun (WGS) entry which is preliminary data.</text>
</comment>
<gene>
    <name evidence="11" type="ORF">SADUNF_Sadunf02G0075300</name>
</gene>
<dbReference type="Proteomes" id="UP000657918">
    <property type="component" value="Unassembled WGS sequence"/>
</dbReference>
<dbReference type="EMBL" id="JADGMS010000002">
    <property type="protein sequence ID" value="KAF9687263.1"/>
    <property type="molecule type" value="Genomic_DNA"/>
</dbReference>
<dbReference type="PROSITE" id="PS50863">
    <property type="entry name" value="B3"/>
    <property type="match status" value="1"/>
</dbReference>
<proteinExistence type="inferred from homology"/>
<dbReference type="Gene3D" id="2.30.30.1040">
    <property type="match status" value="2"/>
</dbReference>
<dbReference type="OrthoDB" id="1414159at2759"/>